<evidence type="ECO:0000313" key="2">
    <source>
        <dbReference type="EMBL" id="KAJ8455115.1"/>
    </source>
</evidence>
<name>A0AAD7X594_9APHY</name>
<sequence>MSKTVVEYVAKRVTYHTDLPFDEVTARLEQALNKPNAGLAVFRLIDHAETKAELDGGLRAIVDGHEFIYFSELVHHRWLRLYAADSSDSDSSLDATAAPRAVVYTFGNPPIGQTILRHDVAVGLHVPPRIMVLEDRDQDQDQGKDGIRRGAGTRIIYEDPATMFPVPGVPGEVVDGEVRRIAEFLSEKLDRFVRALLTTTTEAKDK</sequence>
<dbReference type="InterPro" id="IPR035923">
    <property type="entry name" value="TT1751-like_sf"/>
</dbReference>
<organism evidence="2 3">
    <name type="scientific">Trametes cubensis</name>
    <dbReference type="NCBI Taxonomy" id="1111947"/>
    <lineage>
        <taxon>Eukaryota</taxon>
        <taxon>Fungi</taxon>
        <taxon>Dikarya</taxon>
        <taxon>Basidiomycota</taxon>
        <taxon>Agaricomycotina</taxon>
        <taxon>Agaricomycetes</taxon>
        <taxon>Polyporales</taxon>
        <taxon>Polyporaceae</taxon>
        <taxon>Trametes</taxon>
    </lineage>
</organism>
<dbReference type="Pfam" id="PF03625">
    <property type="entry name" value="DUF302"/>
    <property type="match status" value="1"/>
</dbReference>
<dbReference type="SUPFAM" id="SSF103247">
    <property type="entry name" value="TT1751-like"/>
    <property type="match status" value="1"/>
</dbReference>
<evidence type="ECO:0000313" key="3">
    <source>
        <dbReference type="Proteomes" id="UP001215151"/>
    </source>
</evidence>
<accession>A0AAD7X594</accession>
<feature type="domain" description="DUF302" evidence="1">
    <location>
        <begin position="99"/>
        <end position="136"/>
    </location>
</feature>
<dbReference type="CDD" id="cd14797">
    <property type="entry name" value="DUF302"/>
    <property type="match status" value="1"/>
</dbReference>
<dbReference type="Proteomes" id="UP001215151">
    <property type="component" value="Unassembled WGS sequence"/>
</dbReference>
<proteinExistence type="predicted"/>
<comment type="caution">
    <text evidence="2">The sequence shown here is derived from an EMBL/GenBank/DDBJ whole genome shotgun (WGS) entry which is preliminary data.</text>
</comment>
<evidence type="ECO:0000259" key="1">
    <source>
        <dbReference type="Pfam" id="PF03625"/>
    </source>
</evidence>
<dbReference type="Gene3D" id="3.30.310.70">
    <property type="entry name" value="TT1751-like domain"/>
    <property type="match status" value="1"/>
</dbReference>
<dbReference type="AlphaFoldDB" id="A0AAD7X594"/>
<keyword evidence="3" id="KW-1185">Reference proteome</keyword>
<reference evidence="2" key="1">
    <citation type="submission" date="2022-11" db="EMBL/GenBank/DDBJ databases">
        <title>Genome Sequence of Cubamyces cubensis.</title>
        <authorList>
            <person name="Buettner E."/>
        </authorList>
    </citation>
    <scope>NUCLEOTIDE SEQUENCE</scope>
    <source>
        <strain evidence="2">MPL-01</strain>
    </source>
</reference>
<protein>
    <recommendedName>
        <fullName evidence="1">DUF302 domain-containing protein</fullName>
    </recommendedName>
</protein>
<dbReference type="InterPro" id="IPR005180">
    <property type="entry name" value="DUF302"/>
</dbReference>
<dbReference type="EMBL" id="JAPEVG010000821">
    <property type="protein sequence ID" value="KAJ8455115.1"/>
    <property type="molecule type" value="Genomic_DNA"/>
</dbReference>
<gene>
    <name evidence="2" type="ORF">ONZ51_g12631</name>
</gene>